<proteinExistence type="predicted"/>
<evidence type="ECO:0000313" key="2">
    <source>
        <dbReference type="EMBL" id="KQB86612.1"/>
    </source>
</evidence>
<feature type="domain" description="Serine aminopeptidase S33" evidence="1">
    <location>
        <begin position="58"/>
        <end position="268"/>
    </location>
</feature>
<organism evidence="2 3">
    <name type="scientific">Corynebacterium lowii</name>
    <dbReference type="NCBI Taxonomy" id="1544413"/>
    <lineage>
        <taxon>Bacteria</taxon>
        <taxon>Bacillati</taxon>
        <taxon>Actinomycetota</taxon>
        <taxon>Actinomycetes</taxon>
        <taxon>Mycobacteriales</taxon>
        <taxon>Corynebacteriaceae</taxon>
        <taxon>Corynebacterium</taxon>
    </lineage>
</organism>
<dbReference type="AlphaFoldDB" id="A0A0Q1AIR7"/>
<dbReference type="Pfam" id="PF12146">
    <property type="entry name" value="Hydrolase_4"/>
    <property type="match status" value="1"/>
</dbReference>
<dbReference type="GO" id="GO:0016787">
    <property type="term" value="F:hydrolase activity"/>
    <property type="evidence" value="ECO:0007669"/>
    <property type="project" value="UniProtKB-KW"/>
</dbReference>
<dbReference type="PATRIC" id="fig|1544413.3.peg.822"/>
<accession>A0A0Q1AIR7</accession>
<evidence type="ECO:0000259" key="1">
    <source>
        <dbReference type="Pfam" id="PF12146"/>
    </source>
</evidence>
<comment type="caution">
    <text evidence="2">The sequence shown here is derived from an EMBL/GenBank/DDBJ whole genome shotgun (WGS) entry which is preliminary data.</text>
</comment>
<evidence type="ECO:0000313" key="3">
    <source>
        <dbReference type="Proteomes" id="UP000050488"/>
    </source>
</evidence>
<dbReference type="InterPro" id="IPR029058">
    <property type="entry name" value="AB_hydrolase_fold"/>
</dbReference>
<dbReference type="RefSeq" id="WP_055176650.1">
    <property type="nucleotide sequence ID" value="NZ_JAUSQY010000001.1"/>
</dbReference>
<keyword evidence="2" id="KW-0378">Hydrolase</keyword>
<name>A0A0Q1AIR7_9CORY</name>
<dbReference type="STRING" id="1544413.Clow_00820"/>
<protein>
    <submittedName>
        <fullName evidence="2">Alpha/beta hydrolase family protein</fullName>
    </submittedName>
</protein>
<gene>
    <name evidence="2" type="ORF">Clow_00820</name>
</gene>
<dbReference type="Gene3D" id="3.40.50.1820">
    <property type="entry name" value="alpha/beta hydrolase"/>
    <property type="match status" value="1"/>
</dbReference>
<sequence>MNHTSEESLHWGEDILGDGFSATTLDFGRDPDGEGEAVATLVRADASVGTESAQGNGKPAVLWIHGMTDYFFQAHVAEQFAEHGYPFYALDLRKCGRSHRPGQHWHYTSDLRHYYPELTATARILVERHGSVVPLAHSTGGLIATLWLDHLRSTEPALFDSVPAMILNSPWLDMPFPNAVVLATKALTSTVGKVRPLLSLPQKEVSAYGQSLHQSLGGEWDYDTTMKPLGGHRKYYGWINAIFAGQAAAQEQKKLPTPLLTLCSSRSWLGHEYSAAADSADTVLDVDQIQRIAPMLSERSTVLPIDSARHDVFLSTPLVREEAFEATFDWLDTVLNKTK</sequence>
<dbReference type="SUPFAM" id="SSF53474">
    <property type="entry name" value="alpha/beta-Hydrolases"/>
    <property type="match status" value="1"/>
</dbReference>
<dbReference type="EMBL" id="LKEV01000002">
    <property type="protein sequence ID" value="KQB86612.1"/>
    <property type="molecule type" value="Genomic_DNA"/>
</dbReference>
<dbReference type="InterPro" id="IPR022742">
    <property type="entry name" value="Hydrolase_4"/>
</dbReference>
<reference evidence="2 3" key="1">
    <citation type="submission" date="2015-10" db="EMBL/GenBank/DDBJ databases">
        <title>Corynebacteirum lowii and Corynebacterium oculi species nova, derived from human clinical disease and and emended description of Corynebacterium mastiditis.</title>
        <authorList>
            <person name="Bernard K."/>
            <person name="Pacheco A.L."/>
            <person name="Mcdougall C."/>
            <person name="Burtx T."/>
            <person name="Weibe D."/>
            <person name="Tyler S."/>
            <person name="Olson A.B."/>
            <person name="Cnockaert M."/>
            <person name="Eguchi H."/>
            <person name="Kuwahara T."/>
            <person name="Nakayama-Imaohji H."/>
            <person name="Boudewijins M."/>
            <person name="Van Hoecke F."/>
            <person name="Bernier A.-M."/>
            <person name="Vandamme P."/>
        </authorList>
    </citation>
    <scope>NUCLEOTIDE SEQUENCE [LARGE SCALE GENOMIC DNA]</scope>
    <source>
        <strain evidence="2 3">NML 130206</strain>
    </source>
</reference>
<dbReference type="Proteomes" id="UP000050488">
    <property type="component" value="Unassembled WGS sequence"/>
</dbReference>
<keyword evidence="3" id="KW-1185">Reference proteome</keyword>